<feature type="region of interest" description="Disordered" evidence="1">
    <location>
        <begin position="96"/>
        <end position="118"/>
    </location>
</feature>
<dbReference type="GO" id="GO:0007143">
    <property type="term" value="P:female meiotic nuclear division"/>
    <property type="evidence" value="ECO:0007669"/>
    <property type="project" value="InterPro"/>
</dbReference>
<accession>A0A8J5H1E7</accession>
<dbReference type="EMBL" id="JACMSC010000006">
    <property type="protein sequence ID" value="KAG6517719.1"/>
    <property type="molecule type" value="Genomic_DNA"/>
</dbReference>
<comment type="caution">
    <text evidence="2">The sequence shown here is derived from an EMBL/GenBank/DDBJ whole genome shotgun (WGS) entry which is preliminary data.</text>
</comment>
<reference evidence="2 3" key="1">
    <citation type="submission" date="2020-08" db="EMBL/GenBank/DDBJ databases">
        <title>Plant Genome Project.</title>
        <authorList>
            <person name="Zhang R.-G."/>
        </authorList>
    </citation>
    <scope>NUCLEOTIDE SEQUENCE [LARGE SCALE GENOMIC DNA]</scope>
    <source>
        <tissue evidence="2">Rhizome</tissue>
    </source>
</reference>
<dbReference type="PANTHER" id="PTHR33385:SF18">
    <property type="entry name" value="XRI1-LIKE PROTEIN"/>
    <property type="match status" value="1"/>
</dbReference>
<protein>
    <submittedName>
        <fullName evidence="2">Uncharacterized protein</fullName>
    </submittedName>
</protein>
<name>A0A8J5H1E7_ZINOF</name>
<dbReference type="Proteomes" id="UP000734854">
    <property type="component" value="Unassembled WGS sequence"/>
</dbReference>
<dbReference type="PANTHER" id="PTHR33385">
    <property type="entry name" value="PROTEIN XRI1"/>
    <property type="match status" value="1"/>
</dbReference>
<dbReference type="AlphaFoldDB" id="A0A8J5H1E7"/>
<keyword evidence="3" id="KW-1185">Reference proteome</keyword>
<sequence length="141" mass="15464">MQSTGYLQDAVAQWIHPLINATPPPPLSLLSPPSIQELHHLLQGDSDSRCSSLEEPRQLKSSSRRVLVMCPFAVVKPDDVTLEDINARFLRRPQRSVRHSATATGVHKRRQGMPGLSGKAVVAATRIRTGGRGTITIIKTK</sequence>
<evidence type="ECO:0000256" key="1">
    <source>
        <dbReference type="SAM" id="MobiDB-lite"/>
    </source>
</evidence>
<dbReference type="InterPro" id="IPR039933">
    <property type="entry name" value="XRI1"/>
</dbReference>
<proteinExistence type="predicted"/>
<organism evidence="2 3">
    <name type="scientific">Zingiber officinale</name>
    <name type="common">Ginger</name>
    <name type="synonym">Amomum zingiber</name>
    <dbReference type="NCBI Taxonomy" id="94328"/>
    <lineage>
        <taxon>Eukaryota</taxon>
        <taxon>Viridiplantae</taxon>
        <taxon>Streptophyta</taxon>
        <taxon>Embryophyta</taxon>
        <taxon>Tracheophyta</taxon>
        <taxon>Spermatophyta</taxon>
        <taxon>Magnoliopsida</taxon>
        <taxon>Liliopsida</taxon>
        <taxon>Zingiberales</taxon>
        <taxon>Zingiberaceae</taxon>
        <taxon>Zingiber</taxon>
    </lineage>
</organism>
<evidence type="ECO:0000313" key="3">
    <source>
        <dbReference type="Proteomes" id="UP000734854"/>
    </source>
</evidence>
<dbReference type="GO" id="GO:0007140">
    <property type="term" value="P:male meiotic nuclear division"/>
    <property type="evidence" value="ECO:0007669"/>
    <property type="project" value="InterPro"/>
</dbReference>
<evidence type="ECO:0000313" key="2">
    <source>
        <dbReference type="EMBL" id="KAG6517719.1"/>
    </source>
</evidence>
<gene>
    <name evidence="2" type="ORF">ZIOFF_021117</name>
</gene>